<dbReference type="Proteomes" id="UP001472978">
    <property type="component" value="Unassembled WGS sequence"/>
</dbReference>
<keyword evidence="7" id="KW-1185">Reference proteome</keyword>
<name>A0ABV1N5W4_9GAMM</name>
<keyword evidence="4" id="KW-0274">FAD</keyword>
<evidence type="ECO:0000259" key="5">
    <source>
        <dbReference type="PROSITE" id="PS00624"/>
    </source>
</evidence>
<dbReference type="Gene3D" id="3.30.560.10">
    <property type="entry name" value="Glucose Oxidase, domain 3"/>
    <property type="match status" value="1"/>
</dbReference>
<evidence type="ECO:0000313" key="6">
    <source>
        <dbReference type="EMBL" id="MEQ6889129.1"/>
    </source>
</evidence>
<accession>A0ABV1N5W4</accession>
<dbReference type="InterPro" id="IPR000172">
    <property type="entry name" value="GMC_OxRdtase_N"/>
</dbReference>
<gene>
    <name evidence="6" type="ORF">ABE957_10635</name>
</gene>
<sequence length="528" mass="56427">MAATYDVIVVGAGSAGCAAAYRLAVRGARVLLLEAGGRDRHLAMRVPIGFASLLGEGPTNWGYVSEPEPHLDGLRVPLPRGKVLGGCSSINGMVYVRGQREDYDAWAAAGNPGWSHDELLPLFRRSVRHWAGASEHHGGDGPLAVSPVARRLPVGEAFIAAAEQAGIPRNADFNGATQEGVGYFEATIERGRRHSSARAFLGRPRPAGLEVVSGFHVTRLVIEGGRAVAVEGRRRGKGAIERLTADEIVLSAGAFNSPQLLELSGIGQARRLEALDIPVRADLPGVGEHLQDHANSYLYFATRDCETYYEQVRGRRLPRTLFDYLARRGGIFANPAAQIGAFLRLDPEASRPDAQIHFAAAAARADDTGRLTPIPGVCASICQLRPGSRGSVHLRSARPTDAPVIRLNYLSHEDDRRFQLAAVRRLREIFAQPSLAGLLDGELAPLAGLDDDAALLAGIRRNLESVHHPAGSCRMGTGPDAVVDSALRVHGIDGLRVADASIMPRLISGNTHAASVMIGEKVADLIEQ</sequence>
<comment type="similarity">
    <text evidence="2">Belongs to the GMC oxidoreductase family.</text>
</comment>
<proteinExistence type="inferred from homology"/>
<evidence type="ECO:0000256" key="2">
    <source>
        <dbReference type="ARBA" id="ARBA00010790"/>
    </source>
</evidence>
<reference evidence="6 7" key="1">
    <citation type="submission" date="2024-05" db="EMBL/GenBank/DDBJ databases">
        <title>Halomonas sp. CS7 16S ribosomal RNA gene Genome sequencing and assembly.</title>
        <authorList>
            <person name="Yook S."/>
        </authorList>
    </citation>
    <scope>NUCLEOTIDE SEQUENCE [LARGE SCALE GENOMIC DNA]</scope>
    <source>
        <strain evidence="6 7">CS7</strain>
    </source>
</reference>
<dbReference type="SUPFAM" id="SSF54373">
    <property type="entry name" value="FAD-linked reductases, C-terminal domain"/>
    <property type="match status" value="1"/>
</dbReference>
<dbReference type="PROSITE" id="PS00624">
    <property type="entry name" value="GMC_OXRED_2"/>
    <property type="match status" value="1"/>
</dbReference>
<dbReference type="Pfam" id="PF05199">
    <property type="entry name" value="GMC_oxred_C"/>
    <property type="match status" value="1"/>
</dbReference>
<evidence type="ECO:0000313" key="7">
    <source>
        <dbReference type="Proteomes" id="UP001472978"/>
    </source>
</evidence>
<dbReference type="SUPFAM" id="SSF51905">
    <property type="entry name" value="FAD/NAD(P)-binding domain"/>
    <property type="match status" value="1"/>
</dbReference>
<dbReference type="InterPro" id="IPR012132">
    <property type="entry name" value="GMC_OxRdtase"/>
</dbReference>
<comment type="caution">
    <text evidence="6">The sequence shown here is derived from an EMBL/GenBank/DDBJ whole genome shotgun (WGS) entry which is preliminary data.</text>
</comment>
<feature type="domain" description="Glucose-methanol-choline oxidoreductase N-terminal" evidence="5">
    <location>
        <begin position="253"/>
        <end position="267"/>
    </location>
</feature>
<dbReference type="PANTHER" id="PTHR11552">
    <property type="entry name" value="GLUCOSE-METHANOL-CHOLINE GMC OXIDOREDUCTASE"/>
    <property type="match status" value="1"/>
</dbReference>
<protein>
    <submittedName>
        <fullName evidence="6">FAD-dependent oxidoreductase</fullName>
    </submittedName>
</protein>
<evidence type="ECO:0000256" key="3">
    <source>
        <dbReference type="ARBA" id="ARBA00022630"/>
    </source>
</evidence>
<dbReference type="PANTHER" id="PTHR11552:SF147">
    <property type="entry name" value="CHOLINE DEHYDROGENASE, MITOCHONDRIAL"/>
    <property type="match status" value="1"/>
</dbReference>
<comment type="cofactor">
    <cofactor evidence="1">
        <name>FAD</name>
        <dbReference type="ChEBI" id="CHEBI:57692"/>
    </cofactor>
</comment>
<organism evidence="6 7">
    <name type="scientific">Halomonas pelophila</name>
    <dbReference type="NCBI Taxonomy" id="3151122"/>
    <lineage>
        <taxon>Bacteria</taxon>
        <taxon>Pseudomonadati</taxon>
        <taxon>Pseudomonadota</taxon>
        <taxon>Gammaproteobacteria</taxon>
        <taxon>Oceanospirillales</taxon>
        <taxon>Halomonadaceae</taxon>
        <taxon>Halomonas</taxon>
    </lineage>
</organism>
<dbReference type="Gene3D" id="3.50.50.60">
    <property type="entry name" value="FAD/NAD(P)-binding domain"/>
    <property type="match status" value="1"/>
</dbReference>
<keyword evidence="3" id="KW-0285">Flavoprotein</keyword>
<dbReference type="PIRSF" id="PIRSF000137">
    <property type="entry name" value="Alcohol_oxidase"/>
    <property type="match status" value="1"/>
</dbReference>
<evidence type="ECO:0000256" key="1">
    <source>
        <dbReference type="ARBA" id="ARBA00001974"/>
    </source>
</evidence>
<dbReference type="RefSeq" id="WP_349758661.1">
    <property type="nucleotide sequence ID" value="NZ_JBEGCI010000008.1"/>
</dbReference>
<dbReference type="EMBL" id="JBEGCI010000008">
    <property type="protein sequence ID" value="MEQ6889129.1"/>
    <property type="molecule type" value="Genomic_DNA"/>
</dbReference>
<dbReference type="InterPro" id="IPR007867">
    <property type="entry name" value="GMC_OxRtase_C"/>
</dbReference>
<dbReference type="InterPro" id="IPR036188">
    <property type="entry name" value="FAD/NAD-bd_sf"/>
</dbReference>
<dbReference type="Pfam" id="PF00732">
    <property type="entry name" value="GMC_oxred_N"/>
    <property type="match status" value="1"/>
</dbReference>
<evidence type="ECO:0000256" key="4">
    <source>
        <dbReference type="ARBA" id="ARBA00022827"/>
    </source>
</evidence>